<feature type="domain" description="C2 NT-type" evidence="2">
    <location>
        <begin position="6"/>
        <end position="436"/>
    </location>
</feature>
<feature type="region of interest" description="Disordered" evidence="1">
    <location>
        <begin position="564"/>
        <end position="588"/>
    </location>
</feature>
<keyword evidence="4" id="KW-1185">Reference proteome</keyword>
<evidence type="ECO:0000259" key="2">
    <source>
        <dbReference type="PROSITE" id="PS51840"/>
    </source>
</evidence>
<feature type="region of interest" description="Disordered" evidence="1">
    <location>
        <begin position="275"/>
        <end position="312"/>
    </location>
</feature>
<feature type="compositionally biased region" description="Low complexity" evidence="1">
    <location>
        <begin position="914"/>
        <end position="926"/>
    </location>
</feature>
<evidence type="ECO:0000313" key="4">
    <source>
        <dbReference type="Proteomes" id="UP000014071"/>
    </source>
</evidence>
<dbReference type="HOGENOM" id="CLU_008421_0_0_1"/>
<feature type="compositionally biased region" description="Basic and acidic residues" evidence="1">
    <location>
        <begin position="1075"/>
        <end position="1084"/>
    </location>
</feature>
<evidence type="ECO:0000256" key="1">
    <source>
        <dbReference type="SAM" id="MobiDB-lite"/>
    </source>
</evidence>
<dbReference type="AlphaFoldDB" id="R9PLU8"/>
<dbReference type="GeneID" id="24111971"/>
<feature type="compositionally biased region" description="Polar residues" evidence="1">
    <location>
        <begin position="111"/>
        <end position="135"/>
    </location>
</feature>
<feature type="region of interest" description="Disordered" evidence="1">
    <location>
        <begin position="472"/>
        <end position="516"/>
    </location>
</feature>
<feature type="compositionally biased region" description="Polar residues" evidence="1">
    <location>
        <begin position="869"/>
        <end position="878"/>
    </location>
</feature>
<feature type="compositionally biased region" description="Polar residues" evidence="1">
    <location>
        <begin position="896"/>
        <end position="907"/>
    </location>
</feature>
<name>R9PLU8_PSEHS</name>
<feature type="region of interest" description="Disordered" evidence="1">
    <location>
        <begin position="634"/>
        <end position="791"/>
    </location>
</feature>
<feature type="compositionally biased region" description="Polar residues" evidence="1">
    <location>
        <begin position="164"/>
        <end position="182"/>
    </location>
</feature>
<feature type="compositionally biased region" description="Basic and acidic residues" evidence="1">
    <location>
        <begin position="822"/>
        <end position="831"/>
    </location>
</feature>
<feature type="compositionally biased region" description="Basic and acidic residues" evidence="1">
    <location>
        <begin position="298"/>
        <end position="312"/>
    </location>
</feature>
<feature type="compositionally biased region" description="Basic and acidic residues" evidence="1">
    <location>
        <begin position="154"/>
        <end position="163"/>
    </location>
</feature>
<feature type="compositionally biased region" description="Low complexity" evidence="1">
    <location>
        <begin position="980"/>
        <end position="995"/>
    </location>
</feature>
<feature type="region of interest" description="Disordered" evidence="1">
    <location>
        <begin position="362"/>
        <end position="407"/>
    </location>
</feature>
<feature type="compositionally biased region" description="Acidic residues" evidence="1">
    <location>
        <begin position="1050"/>
        <end position="1060"/>
    </location>
</feature>
<feature type="compositionally biased region" description="Polar residues" evidence="1">
    <location>
        <begin position="64"/>
        <end position="81"/>
    </location>
</feature>
<dbReference type="eggNOG" id="ENOG502SDZE">
    <property type="taxonomic scope" value="Eukaryota"/>
</dbReference>
<feature type="compositionally biased region" description="Low complexity" evidence="1">
    <location>
        <begin position="183"/>
        <end position="201"/>
    </location>
</feature>
<feature type="region of interest" description="Disordered" evidence="1">
    <location>
        <begin position="854"/>
        <end position="936"/>
    </location>
</feature>
<evidence type="ECO:0000313" key="3">
    <source>
        <dbReference type="EMBL" id="GAC99105.1"/>
    </source>
</evidence>
<feature type="compositionally biased region" description="Polar residues" evidence="1">
    <location>
        <begin position="1088"/>
        <end position="1104"/>
    </location>
</feature>
<dbReference type="STRING" id="1305764.R9PLU8"/>
<feature type="compositionally biased region" description="Basic and acidic residues" evidence="1">
    <location>
        <begin position="682"/>
        <end position="721"/>
    </location>
</feature>
<feature type="region of interest" description="Disordered" evidence="1">
    <location>
        <begin position="971"/>
        <end position="1108"/>
    </location>
</feature>
<proteinExistence type="predicted"/>
<organism evidence="3 4">
    <name type="scientific">Pseudozyma hubeiensis (strain SY62)</name>
    <name type="common">Yeast</name>
    <dbReference type="NCBI Taxonomy" id="1305764"/>
    <lineage>
        <taxon>Eukaryota</taxon>
        <taxon>Fungi</taxon>
        <taxon>Dikarya</taxon>
        <taxon>Basidiomycota</taxon>
        <taxon>Ustilaginomycotina</taxon>
        <taxon>Ustilaginomycetes</taxon>
        <taxon>Ustilaginales</taxon>
        <taxon>Ustilaginaceae</taxon>
        <taxon>Pseudozyma</taxon>
    </lineage>
</organism>
<feature type="compositionally biased region" description="Low complexity" evidence="1">
    <location>
        <begin position="478"/>
        <end position="492"/>
    </location>
</feature>
<dbReference type="PANTHER" id="PTHR21456">
    <property type="entry name" value="FAMILY WITH SEQUENCE SIMILARITY 102"/>
    <property type="match status" value="1"/>
</dbReference>
<protein>
    <recommendedName>
        <fullName evidence="2">C2 NT-type domain-containing protein</fullName>
    </recommendedName>
</protein>
<gene>
    <name evidence="3" type="ORF">PHSY_006703</name>
</gene>
<dbReference type="OrthoDB" id="3365224at2759"/>
<dbReference type="InterPro" id="IPR039931">
    <property type="entry name" value="EEIG1/2-like"/>
</dbReference>
<sequence length="1151" mass="123033">MSLLSPFGFGQKHSYFHVELTIHELTNVPLVTGLFACKWKVKGSHSLASLQHSAAAAVHQQTSRVVSSASRKSHTTSTKDPASSVHAIDHESGSSNNLSLGAPHEHGHGQRQASGSTNADAASIFSQSSRDASQHSAHKPSFLSNMLHPHHSHHDGQSHRTPDDGSQPSPATQTKSADHTQPSSSQASLSTADTADASSTHSRSRRDSTTSRKTSNSRTKSLKDLMHSKGADSHHHNVDPLLFFNQEPKGETEFVKVEDHKVEWERDFQVGMRIGIGKPRTSPPPSHHDSPSVSAKSSAKDLRSRAHREQHLDDLSTAWGRLTNSELKLTIRQEMPANVKSTTHPNVLGNVVLDLSEFAPDPPVTSSSGRHRHHQHHRHHHHHPHHYHYHAHHPPHHGPGGEHSYRNRTCRSETRKFLLNGSKTNATVKITITMTFLGGAREYFVPPISNGLMVNGLGSLIAPALLESSHDSAATQVASGPASSKSSGSESSSLRHEPIRASASTRNRELMGSGLPSASSFSLHKFDSSGQSQHNVYGPPLRSIYAKKTWTNRIPEENLVAAAPGLEETKRKPKRTSEASFLTSRTQGDRAPDDVINAIFKGIPVGGSHLGRVRDDAAAAKVAAARASRAERATAALDLQTGQPHIKASKSPERTRERIRTISSASSLSKKSERSFSFGLGRGKDKDKDKDKKKEKEPKRQDKGKTNDKDTPKALKDDNKPVKSKSTTDAESVSGHKVHGFHLGVPGSDADKVTPNLLVESPSASTDALPRTNSDSAIAMAPPVAHSSSRRLSSIRWDLGVAEDTASEAKPSQETTPVAETLAEKEERDRAAMPPPPSVVVNHPYIPIRAGGVTAASSSDVQLAKPPSSDATESNKTANADVKADQAGNAFLSPTALPTTSRAASSETVKDADAASLRSASSSVPGAGDGRKLSSNDLKGLYQAGLAIPQSLSNSTAVGLERLKRTSRAIGQFAKDAARSSRPSSRPNSSSSAMPFHDSQGVSGRERQSKGNRGVEPSEAASKGWQGAGWLRPISTAPVPLPPGSPDLSSSDEEDSEQEGYADAGSDPFSSRASRASDDGRRSSATDQTALSDTFDTPGVSASETLKPIHKRENSFASVYHDVEDDSSWIESQEPPLKPSAAAITPATLPA</sequence>
<dbReference type="RefSeq" id="XP_012192692.1">
    <property type="nucleotide sequence ID" value="XM_012337302.1"/>
</dbReference>
<reference evidence="4" key="1">
    <citation type="journal article" date="2013" name="Genome Announc.">
        <title>Draft genome sequence of the basidiomycetous yeast-like fungus Pseudozyma hubeiensis SY62, which produces an abundant amount of the biosurfactant mannosylerythritol lipids.</title>
        <authorList>
            <person name="Konishi M."/>
            <person name="Hatada Y."/>
            <person name="Horiuchi J."/>
        </authorList>
    </citation>
    <scope>NUCLEOTIDE SEQUENCE [LARGE SCALE GENOMIC DNA]</scope>
    <source>
        <strain evidence="4">SY62</strain>
    </source>
</reference>
<feature type="compositionally biased region" description="Basic and acidic residues" evidence="1">
    <location>
        <begin position="650"/>
        <end position="660"/>
    </location>
</feature>
<dbReference type="PROSITE" id="PS51840">
    <property type="entry name" value="C2_NT"/>
    <property type="match status" value="1"/>
</dbReference>
<feature type="region of interest" description="Disordered" evidence="1">
    <location>
        <begin position="61"/>
        <end position="220"/>
    </location>
</feature>
<feature type="region of interest" description="Disordered" evidence="1">
    <location>
        <begin position="803"/>
        <end position="839"/>
    </location>
</feature>
<dbReference type="EMBL" id="DF238822">
    <property type="protein sequence ID" value="GAC99105.1"/>
    <property type="molecule type" value="Genomic_DNA"/>
</dbReference>
<dbReference type="PANTHER" id="PTHR21456:SF1">
    <property type="entry name" value="C2 NT-TYPE DOMAIN-CONTAINING PROTEIN"/>
    <property type="match status" value="1"/>
</dbReference>
<feature type="compositionally biased region" description="Polar residues" evidence="1">
    <location>
        <begin position="762"/>
        <end position="776"/>
    </location>
</feature>
<accession>R9PLU8</accession>
<dbReference type="InterPro" id="IPR019448">
    <property type="entry name" value="NT-C2"/>
</dbReference>
<dbReference type="Proteomes" id="UP000014071">
    <property type="component" value="Unassembled WGS sequence"/>
</dbReference>
<feature type="compositionally biased region" description="Basic residues" evidence="1">
    <location>
        <begin position="369"/>
        <end position="396"/>
    </location>
</feature>
<feature type="region of interest" description="Disordered" evidence="1">
    <location>
        <begin position="1127"/>
        <end position="1151"/>
    </location>
</feature>